<reference evidence="8" key="1">
    <citation type="submission" date="2017-11" db="EMBL/GenBank/DDBJ databases">
        <title>The sensing device of the deep-sea amphipod.</title>
        <authorList>
            <person name="Kobayashi H."/>
            <person name="Nagahama T."/>
            <person name="Arai W."/>
            <person name="Sasagawa Y."/>
            <person name="Umeda M."/>
            <person name="Hayashi T."/>
            <person name="Nikaido I."/>
            <person name="Watanabe H."/>
            <person name="Oguri K."/>
            <person name="Kitazato H."/>
            <person name="Fujioka K."/>
            <person name="Kido Y."/>
            <person name="Takami H."/>
        </authorList>
    </citation>
    <scope>NUCLEOTIDE SEQUENCE</scope>
    <source>
        <tissue evidence="8">Whole body</tissue>
    </source>
</reference>
<feature type="transmembrane region" description="Helical" evidence="7">
    <location>
        <begin position="111"/>
        <end position="137"/>
    </location>
</feature>
<accession>A0A6A7G5V4</accession>
<comment type="subcellular location">
    <subcellularLocation>
        <location evidence="1">Endomembrane system</location>
        <topology evidence="1">Multi-pass membrane protein</topology>
    </subcellularLocation>
    <subcellularLocation>
        <location evidence="2">Lysosome membrane</location>
    </subcellularLocation>
</comment>
<keyword evidence="6" id="KW-0458">Lysosome</keyword>
<dbReference type="EMBL" id="IACT01006710">
    <property type="protein sequence ID" value="LAC25834.1"/>
    <property type="molecule type" value="mRNA"/>
</dbReference>
<evidence type="ECO:0000256" key="2">
    <source>
        <dbReference type="ARBA" id="ARBA00004656"/>
    </source>
</evidence>
<feature type="transmembrane region" description="Helical" evidence="7">
    <location>
        <begin position="305"/>
        <end position="327"/>
    </location>
</feature>
<evidence type="ECO:0000313" key="8">
    <source>
        <dbReference type="EMBL" id="LAC25834.1"/>
    </source>
</evidence>
<dbReference type="PANTHER" id="PTHR15146">
    <property type="entry name" value="INTEGRAL MEMBRANE PROTEIN GPR137"/>
    <property type="match status" value="1"/>
</dbReference>
<evidence type="ECO:0000256" key="5">
    <source>
        <dbReference type="ARBA" id="ARBA00023136"/>
    </source>
</evidence>
<evidence type="ECO:0000256" key="1">
    <source>
        <dbReference type="ARBA" id="ARBA00004127"/>
    </source>
</evidence>
<proteinExistence type="evidence at transcript level"/>
<organism evidence="8">
    <name type="scientific">Hirondellea gigas</name>
    <dbReference type="NCBI Taxonomy" id="1518452"/>
    <lineage>
        <taxon>Eukaryota</taxon>
        <taxon>Metazoa</taxon>
        <taxon>Ecdysozoa</taxon>
        <taxon>Arthropoda</taxon>
        <taxon>Crustacea</taxon>
        <taxon>Multicrustacea</taxon>
        <taxon>Malacostraca</taxon>
        <taxon>Eumalacostraca</taxon>
        <taxon>Peracarida</taxon>
        <taxon>Amphipoda</taxon>
        <taxon>Amphilochidea</taxon>
        <taxon>Lysianassida</taxon>
        <taxon>Lysianassidira</taxon>
        <taxon>Lysianassoidea</taxon>
        <taxon>Lysianassidae</taxon>
        <taxon>Hirondellea</taxon>
    </lineage>
</organism>
<dbReference type="InterPro" id="IPR029723">
    <property type="entry name" value="GPR137"/>
</dbReference>
<evidence type="ECO:0000256" key="6">
    <source>
        <dbReference type="ARBA" id="ARBA00023228"/>
    </source>
</evidence>
<feature type="transmembrane region" description="Helical" evidence="7">
    <location>
        <begin position="219"/>
        <end position="238"/>
    </location>
</feature>
<dbReference type="PANTHER" id="PTHR15146:SF3">
    <property type="entry name" value="THH1_TOM1_TOM3 DOMAIN-CONTAINING PROTEIN"/>
    <property type="match status" value="1"/>
</dbReference>
<dbReference type="GO" id="GO:0012505">
    <property type="term" value="C:endomembrane system"/>
    <property type="evidence" value="ECO:0007669"/>
    <property type="project" value="UniProtKB-SubCell"/>
</dbReference>
<evidence type="ECO:0000256" key="3">
    <source>
        <dbReference type="ARBA" id="ARBA00022692"/>
    </source>
</evidence>
<feature type="transmembrane region" description="Helical" evidence="7">
    <location>
        <begin position="30"/>
        <end position="54"/>
    </location>
</feature>
<dbReference type="GO" id="GO:1904263">
    <property type="term" value="P:positive regulation of TORC1 signaling"/>
    <property type="evidence" value="ECO:0007669"/>
    <property type="project" value="TreeGrafter"/>
</dbReference>
<feature type="transmembrane region" description="Helical" evidence="7">
    <location>
        <begin position="259"/>
        <end position="285"/>
    </location>
</feature>
<sequence>MSAEVTAADGSLWPSSDVSSIMDYISVKEILTYISLGIYGSLFLYIYLQLWLVLKYNYKKWCYRTHVMFCSLIWAALRITLFSYHWMIEHRYNTGLDSESSSGVLSRRVGYVVYFLLYSLPLYFQFTCLCIMVAYFYQIYRSSRNNFHPSELGEWKWPSYAILTLNLVLLCVNVSSSMVIKWQQEENYAPLPGSLPPSAVLHDATSLSLLTVSMIHMRVFANGVAFLLIAGCLAYLTRKVAKTSEARLLLETEHLTQRSAVLVCVLLVFLYLFRTIINFLALLPAVSFVLDTDQADLLSDGDAPYVMFVSLLFLWELTPTFIMVVFFRVKHPDTVITGDLTDTRDLLHDNTGAQFLTDSLSDGSGDEDLHGYYNSCNNNYNNGRYTFHYAGNPNATSPSIATHGRQGGSTLLNSSGRYSNLQRSSSNHGYYGYEVVEPNQHHYHHVNVNNNNSWLPVAMSRNTRQSRTGTYHGFGEGYRPAAPSVRAGNVNSSSGDMQNAVNSDSGIGNDNIGNVHPLSTRFTHRTSLFSYRILNRTNYRR</sequence>
<feature type="transmembrane region" description="Helical" evidence="7">
    <location>
        <begin position="157"/>
        <end position="180"/>
    </location>
</feature>
<evidence type="ECO:0000256" key="7">
    <source>
        <dbReference type="SAM" id="Phobius"/>
    </source>
</evidence>
<feature type="transmembrane region" description="Helical" evidence="7">
    <location>
        <begin position="66"/>
        <end position="87"/>
    </location>
</feature>
<dbReference type="GO" id="GO:0005765">
    <property type="term" value="C:lysosomal membrane"/>
    <property type="evidence" value="ECO:0007669"/>
    <property type="project" value="UniProtKB-SubCell"/>
</dbReference>
<dbReference type="AlphaFoldDB" id="A0A6A7G5V4"/>
<keyword evidence="4 7" id="KW-1133">Transmembrane helix</keyword>
<name>A0A6A7G5V4_9CRUS</name>
<keyword evidence="3 7" id="KW-0812">Transmembrane</keyword>
<protein>
    <submittedName>
        <fullName evidence="8">Integral membrane protein GPR137B-like</fullName>
    </submittedName>
</protein>
<keyword evidence="5 7" id="KW-0472">Membrane</keyword>
<evidence type="ECO:0000256" key="4">
    <source>
        <dbReference type="ARBA" id="ARBA00022989"/>
    </source>
</evidence>